<name>A0A2P2P8Z2_RHIMU</name>
<sequence length="35" mass="4373">MSCYVSEFMLKILHKQVRKGFFFFHHKQHIYQNSL</sequence>
<accession>A0A2P2P8Z2</accession>
<organism evidence="1">
    <name type="scientific">Rhizophora mucronata</name>
    <name type="common">Asiatic mangrove</name>
    <dbReference type="NCBI Taxonomy" id="61149"/>
    <lineage>
        <taxon>Eukaryota</taxon>
        <taxon>Viridiplantae</taxon>
        <taxon>Streptophyta</taxon>
        <taxon>Embryophyta</taxon>
        <taxon>Tracheophyta</taxon>
        <taxon>Spermatophyta</taxon>
        <taxon>Magnoliopsida</taxon>
        <taxon>eudicotyledons</taxon>
        <taxon>Gunneridae</taxon>
        <taxon>Pentapetalae</taxon>
        <taxon>rosids</taxon>
        <taxon>fabids</taxon>
        <taxon>Malpighiales</taxon>
        <taxon>Rhizophoraceae</taxon>
        <taxon>Rhizophora</taxon>
    </lineage>
</organism>
<dbReference type="AlphaFoldDB" id="A0A2P2P8Z2"/>
<reference evidence="1" key="1">
    <citation type="submission" date="2018-02" db="EMBL/GenBank/DDBJ databases">
        <title>Rhizophora mucronata_Transcriptome.</title>
        <authorList>
            <person name="Meera S.P."/>
            <person name="Sreeshan A."/>
            <person name="Augustine A."/>
        </authorList>
    </citation>
    <scope>NUCLEOTIDE SEQUENCE</scope>
    <source>
        <tissue evidence="1">Leaf</tissue>
    </source>
</reference>
<proteinExistence type="predicted"/>
<dbReference type="EMBL" id="GGEC01070607">
    <property type="protein sequence ID" value="MBX51091.1"/>
    <property type="molecule type" value="Transcribed_RNA"/>
</dbReference>
<protein>
    <submittedName>
        <fullName evidence="1">Uncharacterized protein</fullName>
    </submittedName>
</protein>
<evidence type="ECO:0000313" key="1">
    <source>
        <dbReference type="EMBL" id="MBX51091.1"/>
    </source>
</evidence>